<dbReference type="InterPro" id="IPR006026">
    <property type="entry name" value="Peptidase_Metallo"/>
</dbReference>
<keyword evidence="4" id="KW-0732">Signal</keyword>
<name>A0AAV2AXX2_9ARAC</name>
<dbReference type="CDD" id="cd04280">
    <property type="entry name" value="ZnMc_astacin_like"/>
    <property type="match status" value="1"/>
</dbReference>
<dbReference type="SUPFAM" id="SSF55486">
    <property type="entry name" value="Metalloproteases ('zincins'), catalytic domain"/>
    <property type="match status" value="1"/>
</dbReference>
<keyword evidence="3 4" id="KW-0479">Metal-binding</keyword>
<gene>
    <name evidence="6" type="ORF">LARSCL_LOCUS15261</name>
</gene>
<accession>A0AAV2AXX2</accession>
<feature type="chain" id="PRO_5043087160" description="Metalloendopeptidase" evidence="4">
    <location>
        <begin position="17"/>
        <end position="240"/>
    </location>
</feature>
<feature type="binding site" evidence="3">
    <location>
        <position position="148"/>
    </location>
    <ligand>
        <name>Zn(2+)</name>
        <dbReference type="ChEBI" id="CHEBI:29105"/>
        <note>catalytic</note>
    </ligand>
</feature>
<reference evidence="6 7" key="1">
    <citation type="submission" date="2024-04" db="EMBL/GenBank/DDBJ databases">
        <authorList>
            <person name="Rising A."/>
            <person name="Reimegard J."/>
            <person name="Sonavane S."/>
            <person name="Akerstrom W."/>
            <person name="Nylinder S."/>
            <person name="Hedman E."/>
            <person name="Kallberg Y."/>
        </authorList>
    </citation>
    <scope>NUCLEOTIDE SEQUENCE [LARGE SCALE GENOMIC DNA]</scope>
</reference>
<keyword evidence="3 4" id="KW-0862">Zinc</keyword>
<keyword evidence="3 4" id="KW-0378">Hydrolase</keyword>
<dbReference type="Proteomes" id="UP001497382">
    <property type="component" value="Unassembled WGS sequence"/>
</dbReference>
<dbReference type="EC" id="3.4.24.-" evidence="4"/>
<dbReference type="SMART" id="SM00235">
    <property type="entry name" value="ZnMc"/>
    <property type="match status" value="1"/>
</dbReference>
<comment type="subunit">
    <text evidence="1">Monomer.</text>
</comment>
<feature type="binding site" evidence="3">
    <location>
        <position position="138"/>
    </location>
    <ligand>
        <name>Zn(2+)</name>
        <dbReference type="ChEBI" id="CHEBI:29105"/>
        <note>catalytic</note>
    </ligand>
</feature>
<keyword evidence="3 4" id="KW-0482">Metalloprotease</keyword>
<dbReference type="AlphaFoldDB" id="A0AAV2AXX2"/>
<dbReference type="InterPro" id="IPR001506">
    <property type="entry name" value="Peptidase_M12A"/>
</dbReference>
<evidence type="ECO:0000313" key="6">
    <source>
        <dbReference type="EMBL" id="CAL1288285.1"/>
    </source>
</evidence>
<evidence type="ECO:0000259" key="5">
    <source>
        <dbReference type="PROSITE" id="PS51864"/>
    </source>
</evidence>
<dbReference type="PROSITE" id="PS51864">
    <property type="entry name" value="ASTACIN"/>
    <property type="match status" value="1"/>
</dbReference>
<dbReference type="Pfam" id="PF01400">
    <property type="entry name" value="Astacin"/>
    <property type="match status" value="1"/>
</dbReference>
<feature type="binding site" evidence="3">
    <location>
        <position position="142"/>
    </location>
    <ligand>
        <name>Zn(2+)</name>
        <dbReference type="ChEBI" id="CHEBI:29105"/>
        <note>catalytic</note>
    </ligand>
</feature>
<proteinExistence type="predicted"/>
<dbReference type="PANTHER" id="PTHR10127">
    <property type="entry name" value="DISCOIDIN, CUB, EGF, LAMININ , AND ZINC METALLOPROTEASE DOMAIN CONTAINING"/>
    <property type="match status" value="1"/>
</dbReference>
<dbReference type="Gene3D" id="3.40.390.10">
    <property type="entry name" value="Collagenase (Catalytic Domain)"/>
    <property type="match status" value="1"/>
</dbReference>
<sequence length="240" mass="27028">MKFLVVVLALAVAVSADIDYETKRRALQNPDLYDGDMAGINGPFDAERNAISGEFFKWPGAKVPYVIDYSLEDNADFIQKAFQNYHQTTCVRFVPRTNENDYIRIFAGEGCYSHVGKVGGQQMVSLGKGCTFVGTAIHELGHALGFFHEHSRSDRDDYLTIYLENVQKGMEFNFAKLSPSQNVLYTTFDYGSIMIYGNDAFSKDGSHTMVAKNGQKLLNPFDKLVMTQSDVTRVKKMYRC</sequence>
<feature type="signal peptide" evidence="4">
    <location>
        <begin position="1"/>
        <end position="16"/>
    </location>
</feature>
<comment type="caution">
    <text evidence="3">Lacks conserved residue(s) required for the propagation of feature annotation.</text>
</comment>
<feature type="domain" description="Peptidase M12A" evidence="5">
    <location>
        <begin position="49"/>
        <end position="240"/>
    </location>
</feature>
<dbReference type="GO" id="GO:0004222">
    <property type="term" value="F:metalloendopeptidase activity"/>
    <property type="evidence" value="ECO:0007669"/>
    <property type="project" value="UniProtKB-UniRule"/>
</dbReference>
<evidence type="ECO:0000256" key="1">
    <source>
        <dbReference type="ARBA" id="ARBA00011245"/>
    </source>
</evidence>
<feature type="active site" evidence="3">
    <location>
        <position position="139"/>
    </location>
</feature>
<keyword evidence="7" id="KW-1185">Reference proteome</keyword>
<dbReference type="GO" id="GO:0006508">
    <property type="term" value="P:proteolysis"/>
    <property type="evidence" value="ECO:0007669"/>
    <property type="project" value="UniProtKB-KW"/>
</dbReference>
<dbReference type="PANTHER" id="PTHR10127:SF883">
    <property type="entry name" value="ZINC METALLOPROTEINASE NAS-8"/>
    <property type="match status" value="1"/>
</dbReference>
<dbReference type="InterPro" id="IPR024079">
    <property type="entry name" value="MetalloPept_cat_dom_sf"/>
</dbReference>
<evidence type="ECO:0000256" key="2">
    <source>
        <dbReference type="ARBA" id="ARBA00025529"/>
    </source>
</evidence>
<evidence type="ECO:0000313" key="7">
    <source>
        <dbReference type="Proteomes" id="UP001497382"/>
    </source>
</evidence>
<evidence type="ECO:0000256" key="3">
    <source>
        <dbReference type="PROSITE-ProRule" id="PRU01211"/>
    </source>
</evidence>
<evidence type="ECO:0000256" key="4">
    <source>
        <dbReference type="RuleBase" id="RU361183"/>
    </source>
</evidence>
<comment type="cofactor">
    <cofactor evidence="3 4">
        <name>Zn(2+)</name>
        <dbReference type="ChEBI" id="CHEBI:29105"/>
    </cofactor>
    <text evidence="3 4">Binds 1 zinc ion per subunit.</text>
</comment>
<organism evidence="6 7">
    <name type="scientific">Larinioides sclopetarius</name>
    <dbReference type="NCBI Taxonomy" id="280406"/>
    <lineage>
        <taxon>Eukaryota</taxon>
        <taxon>Metazoa</taxon>
        <taxon>Ecdysozoa</taxon>
        <taxon>Arthropoda</taxon>
        <taxon>Chelicerata</taxon>
        <taxon>Arachnida</taxon>
        <taxon>Araneae</taxon>
        <taxon>Araneomorphae</taxon>
        <taxon>Entelegynae</taxon>
        <taxon>Araneoidea</taxon>
        <taxon>Araneidae</taxon>
        <taxon>Larinioides</taxon>
    </lineage>
</organism>
<keyword evidence="3 4" id="KW-0645">Protease</keyword>
<dbReference type="PRINTS" id="PR00480">
    <property type="entry name" value="ASTACIN"/>
</dbReference>
<comment type="function">
    <text evidence="2">Zinc metalloprotease. Provoques deadhesion of endothelial cells from cell cultures, and also degradation of fibronectin, fibrinogen and gelatin in vitro. Its role in the venom is not fully understood but it might act as a spreading factor that facilitates diffusion of other venom toxins. Alternatively, it might be involved in the proteolytic processing of other venom toxins or it might play a role in extra-oral digestion of prey.</text>
</comment>
<dbReference type="EMBL" id="CAXIEN010000229">
    <property type="protein sequence ID" value="CAL1288285.1"/>
    <property type="molecule type" value="Genomic_DNA"/>
</dbReference>
<protein>
    <recommendedName>
        <fullName evidence="4">Metalloendopeptidase</fullName>
        <ecNumber evidence="4">3.4.24.-</ecNumber>
    </recommendedName>
</protein>
<dbReference type="GO" id="GO:0008270">
    <property type="term" value="F:zinc ion binding"/>
    <property type="evidence" value="ECO:0007669"/>
    <property type="project" value="UniProtKB-UniRule"/>
</dbReference>
<comment type="caution">
    <text evidence="6">The sequence shown here is derived from an EMBL/GenBank/DDBJ whole genome shotgun (WGS) entry which is preliminary data.</text>
</comment>
<dbReference type="InterPro" id="IPR034035">
    <property type="entry name" value="Astacin-like_dom"/>
</dbReference>